<feature type="domain" description="Amidohydrolase-related" evidence="2">
    <location>
        <begin position="78"/>
        <end position="390"/>
    </location>
</feature>
<dbReference type="SUPFAM" id="SSF51338">
    <property type="entry name" value="Composite domain of metallo-dependent hydrolases"/>
    <property type="match status" value="1"/>
</dbReference>
<dbReference type="SUPFAM" id="SSF51556">
    <property type="entry name" value="Metallo-dependent hydrolases"/>
    <property type="match status" value="1"/>
</dbReference>
<dbReference type="GO" id="GO:0016810">
    <property type="term" value="F:hydrolase activity, acting on carbon-nitrogen (but not peptide) bonds"/>
    <property type="evidence" value="ECO:0007669"/>
    <property type="project" value="InterPro"/>
</dbReference>
<dbReference type="Gene3D" id="3.20.20.140">
    <property type="entry name" value="Metal-dependent hydrolases"/>
    <property type="match status" value="1"/>
</dbReference>
<keyword evidence="4" id="KW-1185">Reference proteome</keyword>
<accession>A0A1R4JE92</accession>
<dbReference type="InterPro" id="IPR011059">
    <property type="entry name" value="Metal-dep_hydrolase_composite"/>
</dbReference>
<gene>
    <name evidence="3" type="ORF">FM114_06925</name>
</gene>
<proteinExistence type="predicted"/>
<dbReference type="Gene3D" id="2.30.40.10">
    <property type="entry name" value="Urease, subunit C, domain 1"/>
    <property type="match status" value="1"/>
</dbReference>
<dbReference type="Pfam" id="PF01979">
    <property type="entry name" value="Amidohydro_1"/>
    <property type="match status" value="1"/>
</dbReference>
<dbReference type="PANTHER" id="PTHR43135:SF4">
    <property type="entry name" value="AMIDOHYDROLASE-RELATED DOMAIN-CONTAINING PROTEIN"/>
    <property type="match status" value="1"/>
</dbReference>
<dbReference type="PANTHER" id="PTHR43135">
    <property type="entry name" value="ALPHA-D-RIBOSE 1-METHYLPHOSPHONATE 5-TRIPHOSPHATE DIPHOSPHATASE"/>
    <property type="match status" value="1"/>
</dbReference>
<dbReference type="RefSeq" id="WP_256763044.1">
    <property type="nucleotide sequence ID" value="NZ_FUKQ01000026.1"/>
</dbReference>
<feature type="compositionally biased region" description="Basic and acidic residues" evidence="1">
    <location>
        <begin position="17"/>
        <end position="27"/>
    </location>
</feature>
<keyword evidence="3" id="KW-0031">Aminopeptidase</keyword>
<protein>
    <submittedName>
        <fullName evidence="3">Aminopeptidase YpdF (MP-, MA-, MS-, AP-, NP-specific)</fullName>
    </submittedName>
</protein>
<evidence type="ECO:0000313" key="3">
    <source>
        <dbReference type="EMBL" id="SJN30115.1"/>
    </source>
</evidence>
<feature type="region of interest" description="Disordered" evidence="1">
    <location>
        <begin position="1"/>
        <end position="30"/>
    </location>
</feature>
<dbReference type="STRING" id="1255658.FM114_06925"/>
<dbReference type="GO" id="GO:0004177">
    <property type="term" value="F:aminopeptidase activity"/>
    <property type="evidence" value="ECO:0007669"/>
    <property type="project" value="UniProtKB-KW"/>
</dbReference>
<evidence type="ECO:0000256" key="1">
    <source>
        <dbReference type="SAM" id="MobiDB-lite"/>
    </source>
</evidence>
<dbReference type="InterPro" id="IPR006680">
    <property type="entry name" value="Amidohydro-rel"/>
</dbReference>
<keyword evidence="3" id="KW-0645">Protease</keyword>
<dbReference type="InterPro" id="IPR051781">
    <property type="entry name" value="Metallo-dep_Hydrolase"/>
</dbReference>
<evidence type="ECO:0000259" key="2">
    <source>
        <dbReference type="Pfam" id="PF01979"/>
    </source>
</evidence>
<dbReference type="EMBL" id="FUKQ01000026">
    <property type="protein sequence ID" value="SJN30115.1"/>
    <property type="molecule type" value="Genomic_DNA"/>
</dbReference>
<sequence>MSAHHEHDAMPSPVHTHTHDGHTHTHIGEQVVPDGPEARLHLRGTLLPAGERVDLWVHDGVVTFERIDDAVTVATDCWIMPGLVDAHCHIGLDTSGAVGPEEAEQQAIADRDAGTLLVRDAGSPSDTRWIDERDDLPDVIRAGRHIARPKRYLRNYADEVEPEDLVTTVEKQAAAGDGWVKLVGDWIDREKGDLAPLWPVEVAREAIERAHQMGARVTAHCFGEDSVAELVEAGIDGIEHGTGISDDVIDRMAERQVALVPTLVNLENFYDIAASGEQKFPTYAAHMRRLYDTRLERFRTAHEAGVPIFAGTDAGGVMPHGILGEEIELLGQVGGPDFALGAGSWRARDWLGRPCLEEGAPADLVVFDEDPRVNLGIARHPRLVVLKGRIVRSVQG</sequence>
<dbReference type="InterPro" id="IPR032466">
    <property type="entry name" value="Metal_Hydrolase"/>
</dbReference>
<keyword evidence="3" id="KW-0378">Hydrolase</keyword>
<evidence type="ECO:0000313" key="4">
    <source>
        <dbReference type="Proteomes" id="UP000188342"/>
    </source>
</evidence>
<dbReference type="AlphaFoldDB" id="A0A1R4JE92"/>
<reference evidence="3 4" key="1">
    <citation type="submission" date="2017-02" db="EMBL/GenBank/DDBJ databases">
        <authorList>
            <person name="Peterson S.W."/>
        </authorList>
    </citation>
    <scope>NUCLEOTIDE SEQUENCE [LARGE SCALE GENOMIC DNA]</scope>
    <source>
        <strain evidence="3 4">LSP_Lj1</strain>
    </source>
</reference>
<organism evidence="3 4">
    <name type="scientific">Luteococcus japonicus LSP_Lj1</name>
    <dbReference type="NCBI Taxonomy" id="1255658"/>
    <lineage>
        <taxon>Bacteria</taxon>
        <taxon>Bacillati</taxon>
        <taxon>Actinomycetota</taxon>
        <taxon>Actinomycetes</taxon>
        <taxon>Propionibacteriales</taxon>
        <taxon>Propionibacteriaceae</taxon>
        <taxon>Luteococcus</taxon>
    </lineage>
</organism>
<dbReference type="Proteomes" id="UP000188342">
    <property type="component" value="Unassembled WGS sequence"/>
</dbReference>
<name>A0A1R4JE92_9ACTN</name>